<accession>A0A7J7EZZ2</accession>
<organism evidence="2 3">
    <name type="scientific">Diceros bicornis minor</name>
    <name type="common">South-central black rhinoceros</name>
    <dbReference type="NCBI Taxonomy" id="77932"/>
    <lineage>
        <taxon>Eukaryota</taxon>
        <taxon>Metazoa</taxon>
        <taxon>Chordata</taxon>
        <taxon>Craniata</taxon>
        <taxon>Vertebrata</taxon>
        <taxon>Euteleostomi</taxon>
        <taxon>Mammalia</taxon>
        <taxon>Eutheria</taxon>
        <taxon>Laurasiatheria</taxon>
        <taxon>Perissodactyla</taxon>
        <taxon>Rhinocerotidae</taxon>
        <taxon>Diceros</taxon>
    </lineage>
</organism>
<evidence type="ECO:0000313" key="2">
    <source>
        <dbReference type="EMBL" id="KAF5921359.1"/>
    </source>
</evidence>
<reference evidence="2 3" key="1">
    <citation type="journal article" date="2020" name="Mol. Biol. Evol.">
        <title>Interspecific Gene Flow and the Evolution of Specialization in Black and White Rhinoceros.</title>
        <authorList>
            <person name="Moodley Y."/>
            <person name="Westbury M.V."/>
            <person name="Russo I.M."/>
            <person name="Gopalakrishnan S."/>
            <person name="Rakotoarivelo A."/>
            <person name="Olsen R.A."/>
            <person name="Prost S."/>
            <person name="Tunstall T."/>
            <person name="Ryder O.A."/>
            <person name="Dalen L."/>
            <person name="Bruford M.W."/>
        </authorList>
    </citation>
    <scope>NUCLEOTIDE SEQUENCE [LARGE SCALE GENOMIC DNA]</scope>
    <source>
        <strain evidence="2">SBR-YM</strain>
        <tissue evidence="2">Skin</tissue>
    </source>
</reference>
<feature type="region of interest" description="Disordered" evidence="1">
    <location>
        <begin position="1"/>
        <end position="38"/>
    </location>
</feature>
<dbReference type="AlphaFoldDB" id="A0A7J7EZZ2"/>
<name>A0A7J7EZZ2_DICBM</name>
<protein>
    <submittedName>
        <fullName evidence="2">Uncharacterized protein</fullName>
    </submittedName>
</protein>
<dbReference type="EMBL" id="JACDTQ010001694">
    <property type="protein sequence ID" value="KAF5921359.1"/>
    <property type="molecule type" value="Genomic_DNA"/>
</dbReference>
<dbReference type="Proteomes" id="UP000551758">
    <property type="component" value="Unassembled WGS sequence"/>
</dbReference>
<sequence>MRSEHTCRRPGGKRDRGRGVRMRAATAPRPAPPAAASTWVSCTAEGEAGWLAPLLLAAPHGGRPRPRAPGLCAAPELHRPPSPRPPQAARARLGLRAPPPARSLPVPRGSWRPHLQRGGLSRPALWRSRRVPAPERGAVLPRPARPARR</sequence>
<proteinExistence type="predicted"/>
<comment type="caution">
    <text evidence="2">The sequence shown here is derived from an EMBL/GenBank/DDBJ whole genome shotgun (WGS) entry which is preliminary data.</text>
</comment>
<evidence type="ECO:0000313" key="3">
    <source>
        <dbReference type="Proteomes" id="UP000551758"/>
    </source>
</evidence>
<feature type="region of interest" description="Disordered" evidence="1">
    <location>
        <begin position="57"/>
        <end position="149"/>
    </location>
</feature>
<feature type="compositionally biased region" description="Basic and acidic residues" evidence="1">
    <location>
        <begin position="1"/>
        <end position="18"/>
    </location>
</feature>
<evidence type="ECO:0000256" key="1">
    <source>
        <dbReference type="SAM" id="MobiDB-lite"/>
    </source>
</evidence>
<feature type="compositionally biased region" description="Low complexity" evidence="1">
    <location>
        <begin position="87"/>
        <end position="96"/>
    </location>
</feature>
<keyword evidence="3" id="KW-1185">Reference proteome</keyword>
<gene>
    <name evidence="2" type="ORF">HPG69_019408</name>
</gene>